<dbReference type="AlphaFoldDB" id="A0A9P0ECI4"/>
<accession>A0A9P0ECI4</accession>
<sequence length="111" mass="11365">MTAARHSVSPIIRTAVSRLSVRTAVKTAVMTTAMIATMTAAMTAAMAAAMTAVKNALHGIHALNMLAIFAKSISVSQTALVAGTMKTAVYHQSGRTAATPNTRVVTGPVPS</sequence>
<dbReference type="EMBL" id="OV725077">
    <property type="protein sequence ID" value="CAH1391326.1"/>
    <property type="molecule type" value="Genomic_DNA"/>
</dbReference>
<organism evidence="2 3">
    <name type="scientific">Nezara viridula</name>
    <name type="common">Southern green stink bug</name>
    <name type="synonym">Cimex viridulus</name>
    <dbReference type="NCBI Taxonomy" id="85310"/>
    <lineage>
        <taxon>Eukaryota</taxon>
        <taxon>Metazoa</taxon>
        <taxon>Ecdysozoa</taxon>
        <taxon>Arthropoda</taxon>
        <taxon>Hexapoda</taxon>
        <taxon>Insecta</taxon>
        <taxon>Pterygota</taxon>
        <taxon>Neoptera</taxon>
        <taxon>Paraneoptera</taxon>
        <taxon>Hemiptera</taxon>
        <taxon>Heteroptera</taxon>
        <taxon>Panheteroptera</taxon>
        <taxon>Pentatomomorpha</taxon>
        <taxon>Pentatomoidea</taxon>
        <taxon>Pentatomidae</taxon>
        <taxon>Pentatominae</taxon>
        <taxon>Nezara</taxon>
    </lineage>
</organism>
<keyword evidence="1" id="KW-0812">Transmembrane</keyword>
<evidence type="ECO:0000313" key="3">
    <source>
        <dbReference type="Proteomes" id="UP001152798"/>
    </source>
</evidence>
<keyword evidence="1" id="KW-1133">Transmembrane helix</keyword>
<gene>
    <name evidence="2" type="ORF">NEZAVI_LOCUS2366</name>
</gene>
<name>A0A9P0ECI4_NEZVI</name>
<proteinExistence type="predicted"/>
<evidence type="ECO:0000256" key="1">
    <source>
        <dbReference type="SAM" id="Phobius"/>
    </source>
</evidence>
<feature type="transmembrane region" description="Helical" evidence="1">
    <location>
        <begin position="28"/>
        <end position="53"/>
    </location>
</feature>
<protein>
    <submittedName>
        <fullName evidence="2">Uncharacterized protein</fullName>
    </submittedName>
</protein>
<dbReference type="Proteomes" id="UP001152798">
    <property type="component" value="Chromosome 1"/>
</dbReference>
<keyword evidence="3" id="KW-1185">Reference proteome</keyword>
<keyword evidence="1" id="KW-0472">Membrane</keyword>
<reference evidence="2" key="1">
    <citation type="submission" date="2022-01" db="EMBL/GenBank/DDBJ databases">
        <authorList>
            <person name="King R."/>
        </authorList>
    </citation>
    <scope>NUCLEOTIDE SEQUENCE</scope>
</reference>
<evidence type="ECO:0000313" key="2">
    <source>
        <dbReference type="EMBL" id="CAH1391326.1"/>
    </source>
</evidence>